<comment type="catalytic activity">
    <reaction evidence="8">
        <text>Mo-molybdopterin + GTP + H(+) = Mo-molybdopterin guanine dinucleotide + diphosphate</text>
        <dbReference type="Rhea" id="RHEA:34243"/>
        <dbReference type="ChEBI" id="CHEBI:15378"/>
        <dbReference type="ChEBI" id="CHEBI:33019"/>
        <dbReference type="ChEBI" id="CHEBI:37565"/>
        <dbReference type="ChEBI" id="CHEBI:71302"/>
        <dbReference type="ChEBI" id="CHEBI:71310"/>
        <dbReference type="EC" id="2.7.7.77"/>
    </reaction>
</comment>
<dbReference type="InterPro" id="IPR025877">
    <property type="entry name" value="MobA-like_NTP_Trfase"/>
</dbReference>
<feature type="domain" description="MobA-like NTP transferase" evidence="9">
    <location>
        <begin position="5"/>
        <end position="160"/>
    </location>
</feature>
<feature type="binding site" evidence="8">
    <location>
        <position position="19"/>
    </location>
    <ligand>
        <name>GTP</name>
        <dbReference type="ChEBI" id="CHEBI:37565"/>
    </ligand>
</feature>
<evidence type="ECO:0000313" key="10">
    <source>
        <dbReference type="EMBL" id="EGL82738.1"/>
    </source>
</evidence>
<comment type="subcellular location">
    <subcellularLocation>
        <location evidence="8">Cytoplasm</location>
    </subcellularLocation>
</comment>
<dbReference type="Proteomes" id="UP000825179">
    <property type="component" value="Chromosome"/>
</dbReference>
<evidence type="ECO:0000313" key="13">
    <source>
        <dbReference type="Proteomes" id="UP000825179"/>
    </source>
</evidence>
<dbReference type="CDD" id="cd02503">
    <property type="entry name" value="MobA"/>
    <property type="match status" value="1"/>
</dbReference>
<dbReference type="GO" id="GO:0006777">
    <property type="term" value="P:Mo-molybdopterin cofactor biosynthetic process"/>
    <property type="evidence" value="ECO:0007669"/>
    <property type="project" value="UniProtKB-KW"/>
</dbReference>
<comment type="caution">
    <text evidence="8">Lacks conserved residue(s) required for the propagation of feature annotation.</text>
</comment>
<comment type="similarity">
    <text evidence="8">Belongs to the MobA family.</text>
</comment>
<keyword evidence="5 8" id="KW-0460">Magnesium</keyword>
<dbReference type="GO" id="GO:0046872">
    <property type="term" value="F:metal ion binding"/>
    <property type="evidence" value="ECO:0007669"/>
    <property type="project" value="UniProtKB-KW"/>
</dbReference>
<dbReference type="GO" id="GO:0061603">
    <property type="term" value="F:molybdenum cofactor guanylyltransferase activity"/>
    <property type="evidence" value="ECO:0007669"/>
    <property type="project" value="UniProtKB-EC"/>
</dbReference>
<dbReference type="EMBL" id="AFCE01000140">
    <property type="protein sequence ID" value="EGL82738.1"/>
    <property type="molecule type" value="Genomic_DNA"/>
</dbReference>
<keyword evidence="3 8" id="KW-0479">Metal-binding</keyword>
<dbReference type="PANTHER" id="PTHR19136">
    <property type="entry name" value="MOLYBDENUM COFACTOR GUANYLYLTRANSFERASE"/>
    <property type="match status" value="1"/>
</dbReference>
<evidence type="ECO:0000256" key="1">
    <source>
        <dbReference type="ARBA" id="ARBA00022490"/>
    </source>
</evidence>
<proteinExistence type="inferred from homology"/>
<feature type="binding site" evidence="8">
    <location>
        <position position="71"/>
    </location>
    <ligand>
        <name>GTP</name>
        <dbReference type="ChEBI" id="CHEBI:37565"/>
    </ligand>
</feature>
<dbReference type="KEGG" id="cthu:HUR95_09105"/>
<comment type="cofactor">
    <cofactor evidence="8">
        <name>Mg(2+)</name>
        <dbReference type="ChEBI" id="CHEBI:18420"/>
    </cofactor>
</comment>
<dbReference type="EC" id="2.7.7.77" evidence="8"/>
<protein>
    <recommendedName>
        <fullName evidence="8">Probable molybdenum cofactor guanylyltransferase</fullName>
        <shortName evidence="8">MoCo guanylyltransferase</shortName>
        <ecNumber evidence="8">2.7.7.77</ecNumber>
    </recommendedName>
    <alternativeName>
        <fullName evidence="8">GTP:molybdopterin guanylyltransferase</fullName>
    </alternativeName>
    <alternativeName>
        <fullName evidence="8">Mo-MPT guanylyltransferase</fullName>
    </alternativeName>
    <alternativeName>
        <fullName evidence="8">Molybdopterin guanylyltransferase</fullName>
    </alternativeName>
    <alternativeName>
        <fullName evidence="8">Molybdopterin-guanine dinucleotide synthase</fullName>
        <shortName evidence="8">MGD synthase</shortName>
    </alternativeName>
</protein>
<dbReference type="GO" id="GO:0005737">
    <property type="term" value="C:cytoplasm"/>
    <property type="evidence" value="ECO:0007669"/>
    <property type="project" value="UniProtKB-SubCell"/>
</dbReference>
<gene>
    <name evidence="8" type="primary">mobA</name>
    <name evidence="10" type="ORF">CathTA2_1746</name>
    <name evidence="11" type="ORF">HUR95_09105</name>
</gene>
<evidence type="ECO:0000313" key="12">
    <source>
        <dbReference type="Proteomes" id="UP000010716"/>
    </source>
</evidence>
<evidence type="ECO:0000256" key="3">
    <source>
        <dbReference type="ARBA" id="ARBA00022723"/>
    </source>
</evidence>
<dbReference type="OrthoDB" id="9788394at2"/>
<dbReference type="InterPro" id="IPR029044">
    <property type="entry name" value="Nucleotide-diphossugar_trans"/>
</dbReference>
<evidence type="ECO:0000259" key="9">
    <source>
        <dbReference type="Pfam" id="PF12804"/>
    </source>
</evidence>
<feature type="binding site" evidence="8">
    <location>
        <position position="102"/>
    </location>
    <ligand>
        <name>GTP</name>
        <dbReference type="ChEBI" id="CHEBI:37565"/>
    </ligand>
</feature>
<reference evidence="11" key="3">
    <citation type="submission" date="2021-08" db="EMBL/GenBank/DDBJ databases">
        <authorList>
            <person name="de Jong S."/>
            <person name="van den Broek M."/>
            <person name="Merkel A."/>
            <person name="de la Torre Cortes P."/>
            <person name="Kalamorz F."/>
            <person name="Cook G."/>
            <person name="van Loosdrecht M."/>
            <person name="McMillan D."/>
        </authorList>
    </citation>
    <scope>NUCLEOTIDE SEQUENCE</scope>
    <source>
        <strain evidence="11">TA2.A1</strain>
    </source>
</reference>
<keyword evidence="6 8" id="KW-0342">GTP-binding</keyword>
<evidence type="ECO:0000256" key="4">
    <source>
        <dbReference type="ARBA" id="ARBA00022741"/>
    </source>
</evidence>
<evidence type="ECO:0000256" key="8">
    <source>
        <dbReference type="HAMAP-Rule" id="MF_00316"/>
    </source>
</evidence>
<keyword evidence="13" id="KW-1185">Reference proteome</keyword>
<organism evidence="10 12">
    <name type="scientific">Caldalkalibacillus thermarum (strain TA2.A1)</name>
    <dbReference type="NCBI Taxonomy" id="986075"/>
    <lineage>
        <taxon>Bacteria</taxon>
        <taxon>Bacillati</taxon>
        <taxon>Bacillota</taxon>
        <taxon>Bacilli</taxon>
        <taxon>Bacillales</taxon>
        <taxon>Bacillaceae</taxon>
        <taxon>Caldalkalibacillus</taxon>
    </lineage>
</organism>
<accession>F5L7E6</accession>
<comment type="domain">
    <text evidence="8">The N-terminal domain determines nucleotide recognition and specific binding, while the C-terminal domain determines the specific binding to the target protein.</text>
</comment>
<keyword evidence="11" id="KW-0548">Nucleotidyltransferase</keyword>
<dbReference type="PANTHER" id="PTHR19136:SF81">
    <property type="entry name" value="MOLYBDENUM COFACTOR GUANYLYLTRANSFERASE"/>
    <property type="match status" value="1"/>
</dbReference>
<dbReference type="HAMAP" id="MF_00316">
    <property type="entry name" value="MobA"/>
    <property type="match status" value="1"/>
</dbReference>
<dbReference type="eggNOG" id="COG0746">
    <property type="taxonomic scope" value="Bacteria"/>
</dbReference>
<reference evidence="11 13" key="2">
    <citation type="journal article" date="2020" name="Extremophiles">
        <title>Genomic analysis of Caldalkalibacillus thermarum TA2.A1 reveals aerobic alkaliphilic metabolism and evolutionary hallmarks linking alkaliphilic bacteria and plant life.</title>
        <authorList>
            <person name="de Jong S.I."/>
            <person name="van den Broek M.A."/>
            <person name="Merkel A.Y."/>
            <person name="de la Torre Cortes P."/>
            <person name="Kalamorz F."/>
            <person name="Cook G.M."/>
            <person name="van Loosdrecht M.C.M."/>
            <person name="McMillan D.G.G."/>
        </authorList>
    </citation>
    <scope>NUCLEOTIDE SEQUENCE [LARGE SCALE GENOMIC DNA]</scope>
    <source>
        <strain evidence="11 13">TA2.A1</strain>
    </source>
</reference>
<dbReference type="AlphaFoldDB" id="F5L7E6"/>
<keyword evidence="1 8" id="KW-0963">Cytoplasm</keyword>
<dbReference type="EMBL" id="CP082237">
    <property type="protein sequence ID" value="QZT32564.1"/>
    <property type="molecule type" value="Genomic_DNA"/>
</dbReference>
<evidence type="ECO:0000256" key="5">
    <source>
        <dbReference type="ARBA" id="ARBA00022842"/>
    </source>
</evidence>
<dbReference type="GO" id="GO:0005525">
    <property type="term" value="F:GTP binding"/>
    <property type="evidence" value="ECO:0007669"/>
    <property type="project" value="UniProtKB-UniRule"/>
</dbReference>
<evidence type="ECO:0000256" key="6">
    <source>
        <dbReference type="ARBA" id="ARBA00023134"/>
    </source>
</evidence>
<evidence type="ECO:0000256" key="2">
    <source>
        <dbReference type="ARBA" id="ARBA00022679"/>
    </source>
</evidence>
<dbReference type="SUPFAM" id="SSF53448">
    <property type="entry name" value="Nucleotide-diphospho-sugar transferases"/>
    <property type="match status" value="1"/>
</dbReference>
<feature type="binding site" evidence="8">
    <location>
        <position position="102"/>
    </location>
    <ligand>
        <name>Mg(2+)</name>
        <dbReference type="ChEBI" id="CHEBI:18420"/>
    </ligand>
</feature>
<comment type="function">
    <text evidence="8">Transfers a GMP moiety from GTP to Mo-molybdopterin (Mo-MPT) cofactor (Moco or molybdenum cofactor) to form Mo-molybdopterin guanine dinucleotide (Mo-MGD) cofactor.</text>
</comment>
<evidence type="ECO:0000313" key="11">
    <source>
        <dbReference type="EMBL" id="QZT32564.1"/>
    </source>
</evidence>
<dbReference type="Pfam" id="PF12804">
    <property type="entry name" value="NTP_transf_3"/>
    <property type="match status" value="1"/>
</dbReference>
<keyword evidence="4 8" id="KW-0547">Nucleotide-binding</keyword>
<keyword evidence="2 8" id="KW-0808">Transferase</keyword>
<evidence type="ECO:0000256" key="7">
    <source>
        <dbReference type="ARBA" id="ARBA00023150"/>
    </source>
</evidence>
<keyword evidence="7 8" id="KW-0501">Molybdenum cofactor biosynthesis</keyword>
<feature type="binding site" evidence="8">
    <location>
        <begin position="7"/>
        <end position="9"/>
    </location>
    <ligand>
        <name>GTP</name>
        <dbReference type="ChEBI" id="CHEBI:37565"/>
    </ligand>
</feature>
<dbReference type="Proteomes" id="UP000010716">
    <property type="component" value="Unassembled WGS sequence"/>
</dbReference>
<sequence length="205" mass="23252">MWTSIILAGGASRRMGQPKALLSIENKTMVERLVDLLRPFSSVVVIVVREQEQETISALLQQETAVHIVTDDPRYKGEGPLAGMYTGMKTAPAQSYFVCACDMPCLDGDYLQGLKQFIQDKPGYEAYVPLAGGQYQPFAAVYGELAAEIEGLLQRSRKRWIDLFSVLKNGYLIPEEEWRSWTKQPDPFFNMNTPEDYKRMRSGWV</sequence>
<dbReference type="InterPro" id="IPR013482">
    <property type="entry name" value="Molybde_CF_guanTrfase"/>
</dbReference>
<name>F5L7E6_CALTT</name>
<reference evidence="10 12" key="1">
    <citation type="journal article" date="2011" name="J. Bacteriol.">
        <title>Draft genome sequence of the thermoalkaliphilic Caldalkalibacillus thermarum strain TA2.A1.</title>
        <authorList>
            <person name="Kalamorz F."/>
            <person name="Keis S."/>
            <person name="McMillan D.G."/>
            <person name="Olsson K."/>
            <person name="Stanton J.A."/>
            <person name="Stockwell P."/>
            <person name="Black M.A."/>
            <person name="Klingeman D.M."/>
            <person name="Land M.L."/>
            <person name="Han C.S."/>
            <person name="Martin S.L."/>
            <person name="Becher S.A."/>
            <person name="Peddie C.J."/>
            <person name="Morgan H.W."/>
            <person name="Matthies D."/>
            <person name="Preiss L."/>
            <person name="Meier T."/>
            <person name="Brown S.D."/>
            <person name="Cook G.M."/>
        </authorList>
    </citation>
    <scope>NUCLEOTIDE SEQUENCE [LARGE SCALE GENOMIC DNA]</scope>
    <source>
        <strain evidence="10 12">TA2.A1</strain>
    </source>
</reference>
<dbReference type="Gene3D" id="3.90.550.10">
    <property type="entry name" value="Spore Coat Polysaccharide Biosynthesis Protein SpsA, Chain A"/>
    <property type="match status" value="1"/>
</dbReference>
<dbReference type="RefSeq" id="WP_007504843.1">
    <property type="nucleotide sequence ID" value="NZ_AFCE01000140.1"/>
</dbReference>